<dbReference type="eggNOG" id="COG0407">
    <property type="taxonomic scope" value="Bacteria"/>
</dbReference>
<dbReference type="Gene3D" id="3.20.20.210">
    <property type="match status" value="1"/>
</dbReference>
<evidence type="ECO:0000313" key="2">
    <source>
        <dbReference type="EMBL" id="AEF80186.1"/>
    </source>
</evidence>
<proteinExistence type="predicted"/>
<dbReference type="SUPFAM" id="SSF51726">
    <property type="entry name" value="UROD/MetE-like"/>
    <property type="match status" value="1"/>
</dbReference>
<dbReference type="Proteomes" id="UP000009222">
    <property type="component" value="Chromosome"/>
</dbReference>
<reference evidence="2 3" key="2">
    <citation type="journal article" date="2011" name="ISME J.">
        <title>RNA-seq reveals cooperative metabolic interactions between two termite-gut spirochete species in co-culture.</title>
        <authorList>
            <person name="Rosenthal A.Z."/>
            <person name="Matson E.G."/>
            <person name="Eldar A."/>
            <person name="Leadbetter J.R."/>
        </authorList>
    </citation>
    <scope>NUCLEOTIDE SEQUENCE [LARGE SCALE GENOMIC DNA]</scope>
    <source>
        <strain evidence="3">ATCC BAA-888 / DSM 13862 / ZAS-9</strain>
    </source>
</reference>
<protein>
    <recommendedName>
        <fullName evidence="1">Uroporphyrinogen decarboxylase (URO-D) domain-containing protein</fullName>
    </recommendedName>
</protein>
<accession>F5YCE0</accession>
<dbReference type="GO" id="GO:0006779">
    <property type="term" value="P:porphyrin-containing compound biosynthetic process"/>
    <property type="evidence" value="ECO:0007669"/>
    <property type="project" value="InterPro"/>
</dbReference>
<name>F5YCE0_LEAAZ</name>
<feature type="domain" description="Uroporphyrinogen decarboxylase (URO-D)" evidence="1">
    <location>
        <begin position="89"/>
        <end position="332"/>
    </location>
</feature>
<dbReference type="RefSeq" id="WP_015712668.1">
    <property type="nucleotide sequence ID" value="NC_015577.1"/>
</dbReference>
<organism evidence="2 3">
    <name type="scientific">Leadbettera azotonutricia (strain ATCC BAA-888 / DSM 13862 / ZAS-9)</name>
    <name type="common">Treponema azotonutricium</name>
    <dbReference type="NCBI Taxonomy" id="545695"/>
    <lineage>
        <taxon>Bacteria</taxon>
        <taxon>Pseudomonadati</taxon>
        <taxon>Spirochaetota</taxon>
        <taxon>Spirochaetia</taxon>
        <taxon>Spirochaetales</taxon>
        <taxon>Breznakiellaceae</taxon>
        <taxon>Leadbettera</taxon>
    </lineage>
</organism>
<evidence type="ECO:0000313" key="3">
    <source>
        <dbReference type="Proteomes" id="UP000009222"/>
    </source>
</evidence>
<dbReference type="InParanoid" id="F5YCE0"/>
<dbReference type="HOGENOM" id="CLU_054162_0_0_12"/>
<dbReference type="PANTHER" id="PTHR47099:SF1">
    <property type="entry name" value="METHYLCOBAMIDE:COM METHYLTRANSFERASE MTBA"/>
    <property type="match status" value="1"/>
</dbReference>
<dbReference type="PANTHER" id="PTHR47099">
    <property type="entry name" value="METHYLCOBAMIDE:COM METHYLTRANSFERASE MTBA"/>
    <property type="match status" value="1"/>
</dbReference>
<dbReference type="InterPro" id="IPR052024">
    <property type="entry name" value="Methanogen_methyltrans"/>
</dbReference>
<dbReference type="Pfam" id="PF01208">
    <property type="entry name" value="URO-D"/>
    <property type="match status" value="1"/>
</dbReference>
<dbReference type="STRING" id="545695.TREAZ_2872"/>
<dbReference type="AlphaFoldDB" id="F5YCE0"/>
<dbReference type="EMBL" id="CP001841">
    <property type="protein sequence ID" value="AEF80186.1"/>
    <property type="molecule type" value="Genomic_DNA"/>
</dbReference>
<keyword evidence="3" id="KW-1185">Reference proteome</keyword>
<dbReference type="InterPro" id="IPR038071">
    <property type="entry name" value="UROD/MetE-like_sf"/>
</dbReference>
<dbReference type="KEGG" id="taz:TREAZ_2872"/>
<evidence type="ECO:0000259" key="1">
    <source>
        <dbReference type="Pfam" id="PF01208"/>
    </source>
</evidence>
<dbReference type="InterPro" id="IPR000257">
    <property type="entry name" value="Uroporphyrinogen_deCOase"/>
</dbReference>
<dbReference type="OrthoDB" id="365917at2"/>
<dbReference type="GO" id="GO:0004853">
    <property type="term" value="F:uroporphyrinogen decarboxylase activity"/>
    <property type="evidence" value="ECO:0007669"/>
    <property type="project" value="InterPro"/>
</dbReference>
<gene>
    <name evidence="2" type="ordered locus">TREAZ_2872</name>
</gene>
<reference evidence="3" key="1">
    <citation type="submission" date="2009-12" db="EMBL/GenBank/DDBJ databases">
        <title>Complete sequence of Treponema azotonutricium strain ZAS-9.</title>
        <authorList>
            <person name="Tetu S.G."/>
            <person name="Matson E."/>
            <person name="Ren Q."/>
            <person name="Seshadri R."/>
            <person name="Elbourne L."/>
            <person name="Hassan K.A."/>
            <person name="Durkin A."/>
            <person name="Radune D."/>
            <person name="Mohamoud Y."/>
            <person name="Shay R."/>
            <person name="Jin S."/>
            <person name="Zhang X."/>
            <person name="Lucey K."/>
            <person name="Ballor N.R."/>
            <person name="Ottesen E."/>
            <person name="Rosenthal R."/>
            <person name="Allen A."/>
            <person name="Leadbetter J.R."/>
            <person name="Paulsen I.T."/>
        </authorList>
    </citation>
    <scope>NUCLEOTIDE SEQUENCE [LARGE SCALE GENOMIC DNA]</scope>
    <source>
        <strain evidence="3">ATCC BAA-888 / DSM 13862 / ZAS-9</strain>
    </source>
</reference>
<sequence>MNRRETVLEALNHRAAKPIPYHIEYTAQSLKRLIDTTGDPGIEAKLGTYLHYAQYWGWPAEMPGKPEHFRDEFGVVWNRSGADKDIGVVENPQIADVENNTYQFPVPDTARLRRDIETLLATKQDRFTFMGFGFCMFERIWSLMGMENVLASMIVSPEALDELFDRICDFFIALLDIALEYDVDGIYFGDDWGQQQGLIMGPDHWRHFIKPRMARLYQRVKQKGKYVIQHSCGDCHEIFPDLIEIGLDCYQTFQPEIYDIVDIKKRYGNKITFWGGVSTQQALPRMKPKELQSEIVRIVKALRESGGLIIAPTHALPFDVPVENILAMAEVFQNQERFF</sequence>